<organism evidence="1">
    <name type="scientific">marine metagenome</name>
    <dbReference type="NCBI Taxonomy" id="408172"/>
    <lineage>
        <taxon>unclassified sequences</taxon>
        <taxon>metagenomes</taxon>
        <taxon>ecological metagenomes</taxon>
    </lineage>
</organism>
<gene>
    <name evidence="1" type="ORF">METZ01_LOCUS295644</name>
</gene>
<sequence length="55" mass="6302">IVLPTSTIDFLGSTFDCPHKPEAYLRVLYCDFEDVEYTYVDPAAAETRRQADMVK</sequence>
<reference evidence="1" key="1">
    <citation type="submission" date="2018-05" db="EMBL/GenBank/DDBJ databases">
        <authorList>
            <person name="Lanie J.A."/>
            <person name="Ng W.-L."/>
            <person name="Kazmierczak K.M."/>
            <person name="Andrzejewski T.M."/>
            <person name="Davidsen T.M."/>
            <person name="Wayne K.J."/>
            <person name="Tettelin H."/>
            <person name="Glass J.I."/>
            <person name="Rusch D."/>
            <person name="Podicherti R."/>
            <person name="Tsui H.-C.T."/>
            <person name="Winkler M.E."/>
        </authorList>
    </citation>
    <scope>NUCLEOTIDE SEQUENCE</scope>
</reference>
<dbReference type="AlphaFoldDB" id="A0A382M1X9"/>
<dbReference type="EMBL" id="UINC01090655">
    <property type="protein sequence ID" value="SVC42790.1"/>
    <property type="molecule type" value="Genomic_DNA"/>
</dbReference>
<protein>
    <submittedName>
        <fullName evidence="1">Uncharacterized protein</fullName>
    </submittedName>
</protein>
<evidence type="ECO:0000313" key="1">
    <source>
        <dbReference type="EMBL" id="SVC42790.1"/>
    </source>
</evidence>
<accession>A0A382M1X9</accession>
<proteinExistence type="predicted"/>
<feature type="non-terminal residue" evidence="1">
    <location>
        <position position="1"/>
    </location>
</feature>
<name>A0A382M1X9_9ZZZZ</name>